<feature type="region of interest" description="Disordered" evidence="4">
    <location>
        <begin position="1"/>
        <end position="42"/>
    </location>
</feature>
<dbReference type="EMBL" id="GBYB01009769">
    <property type="protein sequence ID" value="JAG79536.1"/>
    <property type="molecule type" value="Transcribed_RNA"/>
</dbReference>
<dbReference type="CDD" id="cd00116">
    <property type="entry name" value="LRR_RI"/>
    <property type="match status" value="1"/>
</dbReference>
<feature type="region of interest" description="Disordered" evidence="4">
    <location>
        <begin position="501"/>
        <end position="587"/>
    </location>
</feature>
<feature type="compositionally biased region" description="Low complexity" evidence="4">
    <location>
        <begin position="13"/>
        <end position="34"/>
    </location>
</feature>
<reference evidence="5" key="1">
    <citation type="submission" date="2015-01" db="EMBL/GenBank/DDBJ databases">
        <title>Transcriptome Assembly of Fopius arisanus.</title>
        <authorList>
            <person name="Geib S."/>
        </authorList>
    </citation>
    <scope>NUCLEOTIDE SEQUENCE</scope>
</reference>
<evidence type="ECO:0000256" key="2">
    <source>
        <dbReference type="ARBA" id="ARBA00022737"/>
    </source>
</evidence>
<name>A0A0C9R0V6_9HYME</name>
<feature type="compositionally biased region" description="Polar residues" evidence="4">
    <location>
        <begin position="1116"/>
        <end position="1128"/>
    </location>
</feature>
<dbReference type="InterPro" id="IPR001611">
    <property type="entry name" value="Leu-rich_rpt"/>
</dbReference>
<dbReference type="PANTHER" id="PTHR24112">
    <property type="entry name" value="LEUCINE-RICH REPEAT, ISOFORM F-RELATED"/>
    <property type="match status" value="1"/>
</dbReference>
<dbReference type="SMART" id="SM00368">
    <property type="entry name" value="LRR_RI"/>
    <property type="match status" value="6"/>
</dbReference>
<dbReference type="AlphaFoldDB" id="A0A0C9R0V6"/>
<keyword evidence="1" id="KW-0433">Leucine-rich repeat</keyword>
<evidence type="ECO:0000256" key="4">
    <source>
        <dbReference type="SAM" id="MobiDB-lite"/>
    </source>
</evidence>
<dbReference type="Gene3D" id="3.80.10.10">
    <property type="entry name" value="Ribonuclease Inhibitor"/>
    <property type="match status" value="1"/>
</dbReference>
<comment type="similarity">
    <text evidence="3">Belongs to the PPP1R37 family.</text>
</comment>
<gene>
    <name evidence="5" type="primary">PPP1R37_1</name>
    <name evidence="5" type="ORF">g.33123</name>
</gene>
<dbReference type="Pfam" id="PF13516">
    <property type="entry name" value="LRR_6"/>
    <property type="match status" value="3"/>
</dbReference>
<proteinExistence type="inferred from homology"/>
<dbReference type="SUPFAM" id="SSF52047">
    <property type="entry name" value="RNI-like"/>
    <property type="match status" value="1"/>
</dbReference>
<evidence type="ECO:0000256" key="3">
    <source>
        <dbReference type="ARBA" id="ARBA00038315"/>
    </source>
</evidence>
<feature type="compositionally biased region" description="Pro residues" evidence="4">
    <location>
        <begin position="571"/>
        <end position="585"/>
    </location>
</feature>
<dbReference type="InterPro" id="IPR051279">
    <property type="entry name" value="PP1-Reg/Actin-Interact_Protein"/>
</dbReference>
<feature type="compositionally biased region" description="Polar residues" evidence="4">
    <location>
        <begin position="503"/>
        <end position="543"/>
    </location>
</feature>
<evidence type="ECO:0000313" key="5">
    <source>
        <dbReference type="EMBL" id="JAG79536.1"/>
    </source>
</evidence>
<organism evidence="5">
    <name type="scientific">Fopius arisanus</name>
    <dbReference type="NCBI Taxonomy" id="64838"/>
    <lineage>
        <taxon>Eukaryota</taxon>
        <taxon>Metazoa</taxon>
        <taxon>Ecdysozoa</taxon>
        <taxon>Arthropoda</taxon>
        <taxon>Hexapoda</taxon>
        <taxon>Insecta</taxon>
        <taxon>Pterygota</taxon>
        <taxon>Neoptera</taxon>
        <taxon>Endopterygota</taxon>
        <taxon>Hymenoptera</taxon>
        <taxon>Apocrita</taxon>
        <taxon>Ichneumonoidea</taxon>
        <taxon>Braconidae</taxon>
        <taxon>Opiinae</taxon>
        <taxon>Fopius</taxon>
    </lineage>
</organism>
<feature type="region of interest" description="Disordered" evidence="4">
    <location>
        <begin position="667"/>
        <end position="709"/>
    </location>
</feature>
<dbReference type="PANTHER" id="PTHR24112:SF9">
    <property type="entry name" value="PROTEIN PHOSPHATASE 1 REGULATORY SUBUNIT 37"/>
    <property type="match status" value="1"/>
</dbReference>
<protein>
    <submittedName>
        <fullName evidence="5">PPP1R37_1 protein</fullName>
    </submittedName>
</protein>
<evidence type="ECO:0000256" key="1">
    <source>
        <dbReference type="ARBA" id="ARBA00022614"/>
    </source>
</evidence>
<accession>A0A0C9R0V6</accession>
<keyword evidence="2" id="KW-0677">Repeat</keyword>
<sequence length="1224" mass="133734">MMSECPSPADDYPSTLTTTVTNKTTDTSDTPVTKPDTDVTKSPLGNCCKENDILMNKSLTSVRHNYVIIDGKRIRSALAGRRRRDNRRVSFPDDKDLVTGYLEPANPWVHAEDLTRDILLSSYKESCQRHCAEPLKKVLDQLENLEIRNGRCEDFSLKEGVLEKKNCEPLEEVFKRLQFRKIDLEKSGLTDESAETIFDMIEYYESAKHVDISSNGNIGTRGWQACGQMIKKTLCLEQLDAKGIVLTQQHMNILRRPLQLVSHLQILKVENCRLAGQAFVILVAALKLNTGLKELYLADNNLTQADAIQLGALLRVNNCLQLLDVSNNDIKDQGVHNILDGLVHQSRDEGSRGLKILILWNNHLSKICSGDFAETIAQSKSLETLNIGHNGLSDDFLDICKEALKHNTVLLQLGVQATGLMNKGIMALAEIVGKNESLQRIDLRDNHIQLTGLTFLCLAMKKNVNITQIDLDEKTWSKAPSMMETYLSIVSEIRSYCARNDEPISTDSSTEESGSPQHRSRLSSVNSRKISLTCQTLPRSPSAPQGAGDPNNRTTMLEPKRTTGGRLRSPAPSPIPSPVASPIPSPSRSRFVVSRVSEASLSSTNSSASSSPITPPSLASPPCFFPPTSGTSRFRVTVVEGSIPPVKNIVTASTNITIGFNYRVEMPDRVDSDDSDSVFRSSSDDSRLGSSSSADSLDERLPTPDSGAVDVDKTITTLLPTTPDIEPPDVEDKSPVVIDDTDSTVNKTLTLEPRPEEPKIIDVPKQSSLERLLGLFQNPGNLFSAFPDTPEVPVRHIQDSMMALGDRFHQYLRDRQPLQRSISDTSKSSTTSMCDPVKSLSVDQLLGIDNDTSDNQDVDRRLSGVIEDDELDCSQNIDKVVKRGDDTSVPVTYKSEYSIMIGECGEIDGNTITCDNGTEDSINSCRLRNSTVLIIGGEDTDVHKLESGGDDFRDLGDDCCVGVSEVQGNQVEGTGDDKCGGNQGIEGGEVEGVEGVEAVEGVEGGAGREGEDDEKIECLEEDVRDVLTFILESVSASENFIDFDEPVDDFGSSGVNYQERERQDNVVLKVSSVQSIGEGCGEEDNQASRSPTNLLIDKSRNVHRNSQDSGIEEANVSISDDNLENPQARDSFQESLDSGIDSECSSVCIRTDNVAFKDQDDKFYDIPEVDQGIGGTILIKASVFVDNGESGIGEDVGRGAIGGDLMVIGKIKCEEQISNSTSVE</sequence>
<dbReference type="InterPro" id="IPR032675">
    <property type="entry name" value="LRR_dom_sf"/>
</dbReference>
<feature type="region of interest" description="Disordered" evidence="4">
    <location>
        <begin position="1077"/>
        <end position="1128"/>
    </location>
</feature>